<reference evidence="2 3" key="1">
    <citation type="submission" date="2016-10" db="EMBL/GenBank/DDBJ databases">
        <title>Paenibacillus species isolates.</title>
        <authorList>
            <person name="Beno S.M."/>
        </authorList>
    </citation>
    <scope>NUCLEOTIDE SEQUENCE [LARGE SCALE GENOMIC DNA]</scope>
    <source>
        <strain evidence="2 3">FSL H7-0744</strain>
    </source>
</reference>
<feature type="transmembrane region" description="Helical" evidence="1">
    <location>
        <begin position="161"/>
        <end position="180"/>
    </location>
</feature>
<protein>
    <recommendedName>
        <fullName evidence="4">ABC transporter permease</fullName>
    </recommendedName>
</protein>
<evidence type="ECO:0000256" key="1">
    <source>
        <dbReference type="SAM" id="Phobius"/>
    </source>
</evidence>
<keyword evidence="1" id="KW-0812">Transmembrane</keyword>
<feature type="transmembrane region" description="Helical" evidence="1">
    <location>
        <begin position="49"/>
        <end position="68"/>
    </location>
</feature>
<evidence type="ECO:0000313" key="2">
    <source>
        <dbReference type="EMBL" id="OMD51277.1"/>
    </source>
</evidence>
<gene>
    <name evidence="2" type="ORF">BSK56_05225</name>
</gene>
<dbReference type="Proteomes" id="UP000187412">
    <property type="component" value="Unassembled WGS sequence"/>
</dbReference>
<organism evidence="2 3">
    <name type="scientific">Paenibacillus borealis</name>
    <dbReference type="NCBI Taxonomy" id="160799"/>
    <lineage>
        <taxon>Bacteria</taxon>
        <taxon>Bacillati</taxon>
        <taxon>Bacillota</taxon>
        <taxon>Bacilli</taxon>
        <taxon>Bacillales</taxon>
        <taxon>Paenibacillaceae</taxon>
        <taxon>Paenibacillus</taxon>
    </lineage>
</organism>
<comment type="caution">
    <text evidence="2">The sequence shown here is derived from an EMBL/GenBank/DDBJ whole genome shotgun (WGS) entry which is preliminary data.</text>
</comment>
<dbReference type="RefSeq" id="WP_076109637.1">
    <property type="nucleotide sequence ID" value="NZ_MPTB01000005.1"/>
</dbReference>
<keyword evidence="3" id="KW-1185">Reference proteome</keyword>
<dbReference type="Pfam" id="PF12730">
    <property type="entry name" value="ABC2_membrane_4"/>
    <property type="match status" value="1"/>
</dbReference>
<feature type="transmembrane region" description="Helical" evidence="1">
    <location>
        <begin position="95"/>
        <end position="117"/>
    </location>
</feature>
<feature type="transmembrane region" description="Helical" evidence="1">
    <location>
        <begin position="12"/>
        <end position="29"/>
    </location>
</feature>
<keyword evidence="1" id="KW-1133">Transmembrane helix</keyword>
<name>A0ABX3HN10_PAEBO</name>
<proteinExistence type="predicted"/>
<keyword evidence="1" id="KW-0472">Membrane</keyword>
<dbReference type="EMBL" id="MPTB01000005">
    <property type="protein sequence ID" value="OMD51277.1"/>
    <property type="molecule type" value="Genomic_DNA"/>
</dbReference>
<evidence type="ECO:0008006" key="4">
    <source>
        <dbReference type="Google" id="ProtNLM"/>
    </source>
</evidence>
<accession>A0ABX3HN10</accession>
<feature type="transmembrane region" description="Helical" evidence="1">
    <location>
        <begin position="137"/>
        <end position="154"/>
    </location>
</feature>
<sequence length="235" mass="26478">MLYCEWLKFRKSPLFWALPAVSLFGPLLFMVMRLGEPMSWEGYLSNEKLMYPFMTVTLWIALIASQIISKEYTDFTASVLYTYPRSRMSIIFTKLFIASLILLVSQFIEFIGLYITIWIFKGEPLPAELLNDQLARAGLFLLGQLAVLPLFALFSQISRSLLVPVLVAVAATIANLSLGVSGSKYFWYSPFSVVAAPYVSDIGNIETGKIVMLIVIVFPVSLTALLMHTFKMEVK</sequence>
<evidence type="ECO:0000313" key="3">
    <source>
        <dbReference type="Proteomes" id="UP000187412"/>
    </source>
</evidence>
<feature type="transmembrane region" description="Helical" evidence="1">
    <location>
        <begin position="210"/>
        <end position="230"/>
    </location>
</feature>